<protein>
    <submittedName>
        <fullName evidence="1">Uncharacterized protein</fullName>
    </submittedName>
</protein>
<keyword evidence="2" id="KW-1185">Reference proteome</keyword>
<dbReference type="Proteomes" id="UP000191672">
    <property type="component" value="Unassembled WGS sequence"/>
</dbReference>
<dbReference type="EMBL" id="MDYN01000090">
    <property type="protein sequence ID" value="OQD78081.1"/>
    <property type="molecule type" value="Genomic_DNA"/>
</dbReference>
<sequence length="84" mass="9097">MLLALMKTKQLPGARRQSGSAPMATVVDRLDLVYHGNHRQMAILNAPESTALATVCMGEHENVLLSPEHDILFSSSVFGAEALH</sequence>
<organism evidence="1 2">
    <name type="scientific">Penicillium antarcticum</name>
    <dbReference type="NCBI Taxonomy" id="416450"/>
    <lineage>
        <taxon>Eukaryota</taxon>
        <taxon>Fungi</taxon>
        <taxon>Dikarya</taxon>
        <taxon>Ascomycota</taxon>
        <taxon>Pezizomycotina</taxon>
        <taxon>Eurotiomycetes</taxon>
        <taxon>Eurotiomycetidae</taxon>
        <taxon>Eurotiales</taxon>
        <taxon>Aspergillaceae</taxon>
        <taxon>Penicillium</taxon>
    </lineage>
</organism>
<evidence type="ECO:0000313" key="2">
    <source>
        <dbReference type="Proteomes" id="UP000191672"/>
    </source>
</evidence>
<proteinExistence type="predicted"/>
<reference evidence="2" key="1">
    <citation type="journal article" date="2017" name="Nat. Microbiol.">
        <title>Global analysis of biosynthetic gene clusters reveals vast potential of secondary metabolite production in Penicillium species.</title>
        <authorList>
            <person name="Nielsen J.C."/>
            <person name="Grijseels S."/>
            <person name="Prigent S."/>
            <person name="Ji B."/>
            <person name="Dainat J."/>
            <person name="Nielsen K.F."/>
            <person name="Frisvad J.C."/>
            <person name="Workman M."/>
            <person name="Nielsen J."/>
        </authorList>
    </citation>
    <scope>NUCLEOTIDE SEQUENCE [LARGE SCALE GENOMIC DNA]</scope>
    <source>
        <strain evidence="2">IBT 31811</strain>
    </source>
</reference>
<accession>A0A1V6PM79</accession>
<name>A0A1V6PM79_9EURO</name>
<comment type="caution">
    <text evidence="1">The sequence shown here is derived from an EMBL/GenBank/DDBJ whole genome shotgun (WGS) entry which is preliminary data.</text>
</comment>
<evidence type="ECO:0000313" key="1">
    <source>
        <dbReference type="EMBL" id="OQD78081.1"/>
    </source>
</evidence>
<gene>
    <name evidence="1" type="ORF">PENANT_c090G06069</name>
</gene>
<dbReference type="AlphaFoldDB" id="A0A1V6PM79"/>